<evidence type="ECO:0000256" key="1">
    <source>
        <dbReference type="ARBA" id="ARBA00004123"/>
    </source>
</evidence>
<feature type="domain" description="BHLH" evidence="8">
    <location>
        <begin position="175"/>
        <end position="224"/>
    </location>
</feature>
<dbReference type="InterPro" id="IPR031066">
    <property type="entry name" value="bHLH_ALC-like_plant"/>
</dbReference>
<feature type="compositionally biased region" description="Polar residues" evidence="7">
    <location>
        <begin position="125"/>
        <end position="138"/>
    </location>
</feature>
<evidence type="ECO:0000313" key="9">
    <source>
        <dbReference type="EnsemblPlants" id="HORVU.MOREX.r3.5HG0433720.1"/>
    </source>
</evidence>
<comment type="similarity">
    <text evidence="2">Belongs to the bHLH protein family.</text>
</comment>
<feature type="region of interest" description="Disordered" evidence="7">
    <location>
        <begin position="125"/>
        <end position="192"/>
    </location>
</feature>
<evidence type="ECO:0000256" key="3">
    <source>
        <dbReference type="ARBA" id="ARBA00023015"/>
    </source>
</evidence>
<dbReference type="Proteomes" id="UP000011116">
    <property type="component" value="Chromosome 5H"/>
</dbReference>
<feature type="compositionally biased region" description="Basic and acidic residues" evidence="7">
    <location>
        <begin position="179"/>
        <end position="192"/>
    </location>
</feature>
<evidence type="ECO:0000256" key="4">
    <source>
        <dbReference type="ARBA" id="ARBA00023125"/>
    </source>
</evidence>
<evidence type="ECO:0000256" key="7">
    <source>
        <dbReference type="SAM" id="MobiDB-lite"/>
    </source>
</evidence>
<keyword evidence="10" id="KW-1185">Reference proteome</keyword>
<evidence type="ECO:0000259" key="8">
    <source>
        <dbReference type="PROSITE" id="PS50888"/>
    </source>
</evidence>
<dbReference type="SUPFAM" id="SSF47459">
    <property type="entry name" value="HLH, helix-loop-helix DNA-binding domain"/>
    <property type="match status" value="1"/>
</dbReference>
<dbReference type="SMR" id="A0A8I6YD69"/>
<dbReference type="SMART" id="SM00353">
    <property type="entry name" value="HLH"/>
    <property type="match status" value="1"/>
</dbReference>
<dbReference type="PROSITE" id="PS50888">
    <property type="entry name" value="BHLH"/>
    <property type="match status" value="1"/>
</dbReference>
<dbReference type="GO" id="GO:0005634">
    <property type="term" value="C:nucleus"/>
    <property type="evidence" value="ECO:0000318"/>
    <property type="project" value="GO_Central"/>
</dbReference>
<organism evidence="9 10">
    <name type="scientific">Hordeum vulgare subsp. vulgare</name>
    <name type="common">Domesticated barley</name>
    <dbReference type="NCBI Taxonomy" id="112509"/>
    <lineage>
        <taxon>Eukaryota</taxon>
        <taxon>Viridiplantae</taxon>
        <taxon>Streptophyta</taxon>
        <taxon>Embryophyta</taxon>
        <taxon>Tracheophyta</taxon>
        <taxon>Spermatophyta</taxon>
        <taxon>Magnoliopsida</taxon>
        <taxon>Liliopsida</taxon>
        <taxon>Poales</taxon>
        <taxon>Poaceae</taxon>
        <taxon>BOP clade</taxon>
        <taxon>Pooideae</taxon>
        <taxon>Triticodae</taxon>
        <taxon>Triticeae</taxon>
        <taxon>Hordeinae</taxon>
        <taxon>Hordeum</taxon>
    </lineage>
</organism>
<evidence type="ECO:0000256" key="2">
    <source>
        <dbReference type="ARBA" id="ARBA00005510"/>
    </source>
</evidence>
<keyword evidence="5" id="KW-0804">Transcription</keyword>
<dbReference type="Gramene" id="HORVU.MOREX.r3.5HG0433720.1">
    <property type="protein sequence ID" value="HORVU.MOREX.r3.5HG0433720.1"/>
    <property type="gene ID" value="HORVU.MOREX.r3.5HG0433720"/>
</dbReference>
<dbReference type="InterPro" id="IPR047265">
    <property type="entry name" value="PIF1-like_bHLH"/>
</dbReference>
<comment type="subcellular location">
    <subcellularLocation>
        <location evidence="1">Nucleus</location>
    </subcellularLocation>
</comment>
<evidence type="ECO:0000256" key="5">
    <source>
        <dbReference type="ARBA" id="ARBA00023163"/>
    </source>
</evidence>
<keyword evidence="3" id="KW-0805">Transcription regulation</keyword>
<keyword evidence="6" id="KW-0539">Nucleus</keyword>
<dbReference type="EnsemblPlants" id="HORVU.MOREX.r3.5HG0433720.1">
    <property type="protein sequence ID" value="HORVU.MOREX.r3.5HG0433720.1"/>
    <property type="gene ID" value="HORVU.MOREX.r3.5HG0433720"/>
</dbReference>
<dbReference type="AlphaFoldDB" id="A0A8I6YD69"/>
<keyword evidence="4" id="KW-0238">DNA-binding</keyword>
<name>A0A8I6YD69_HORVV</name>
<evidence type="ECO:0000256" key="6">
    <source>
        <dbReference type="ARBA" id="ARBA00023242"/>
    </source>
</evidence>
<proteinExistence type="inferred from homology"/>
<reference evidence="10" key="1">
    <citation type="journal article" date="2012" name="Nature">
        <title>A physical, genetic and functional sequence assembly of the barley genome.</title>
        <authorList>
            <consortium name="The International Barley Genome Sequencing Consortium"/>
            <person name="Mayer K.F."/>
            <person name="Waugh R."/>
            <person name="Brown J.W."/>
            <person name="Schulman A."/>
            <person name="Langridge P."/>
            <person name="Platzer M."/>
            <person name="Fincher G.B."/>
            <person name="Muehlbauer G.J."/>
            <person name="Sato K."/>
            <person name="Close T.J."/>
            <person name="Wise R.P."/>
            <person name="Stein N."/>
        </authorList>
    </citation>
    <scope>NUCLEOTIDE SEQUENCE [LARGE SCALE GENOMIC DNA]</scope>
    <source>
        <strain evidence="10">cv. Morex</strain>
    </source>
</reference>
<sequence length="325" mass="34640">MDCEAPEHTGVPGAGSDHDNLRALDDYYLTHELLELLLRTDGGGGGDGAGSSVDVFHEKLPMVDHLPLPLPPSSPLPTHFAAGNSSGKAMASDAEMASWLCQVFDQEASDEQEPRSAAIATMKTNYDGGNTSLPSSSYGTGGHHPGISSSGEPTVSLAADGGVECRRGRSSSGRRRSCSGKEAEQRRRDKINDKLKTLQQLTPSCSKTDKASTLEEVIKYVKSLQHQIQMMSAAGYAIPTPFLPLGVMPASCMQLPAGGQAPVMLPQYPVFPAAPYSCLHHGTPLPPLAPCARHPVAGEPRPLAPRRRHLIPNDFTVPSHRKISR</sequence>
<dbReference type="InterPro" id="IPR011598">
    <property type="entry name" value="bHLH_dom"/>
</dbReference>
<dbReference type="GO" id="GO:0046983">
    <property type="term" value="F:protein dimerization activity"/>
    <property type="evidence" value="ECO:0007669"/>
    <property type="project" value="InterPro"/>
</dbReference>
<dbReference type="CDD" id="cd11445">
    <property type="entry name" value="bHLH_AtPIF_like"/>
    <property type="match status" value="1"/>
</dbReference>
<dbReference type="GO" id="GO:0003677">
    <property type="term" value="F:DNA binding"/>
    <property type="evidence" value="ECO:0007669"/>
    <property type="project" value="UniProtKB-KW"/>
</dbReference>
<dbReference type="PANTHER" id="PTHR45855:SF16">
    <property type="entry name" value="TRANSCRIPTION FACTOR PIF1"/>
    <property type="match status" value="1"/>
</dbReference>
<dbReference type="PANTHER" id="PTHR45855">
    <property type="entry name" value="TRANSCRIPTION FACTOR PIF1-RELATED"/>
    <property type="match status" value="1"/>
</dbReference>
<reference evidence="9" key="3">
    <citation type="submission" date="2022-01" db="UniProtKB">
        <authorList>
            <consortium name="EnsemblPlants"/>
        </authorList>
    </citation>
    <scope>IDENTIFICATION</scope>
    <source>
        <strain evidence="9">subsp. vulgare</strain>
    </source>
</reference>
<dbReference type="Gene3D" id="4.10.280.10">
    <property type="entry name" value="Helix-loop-helix DNA-binding domain"/>
    <property type="match status" value="1"/>
</dbReference>
<protein>
    <recommendedName>
        <fullName evidence="8">BHLH domain-containing protein</fullName>
    </recommendedName>
</protein>
<evidence type="ECO:0000313" key="10">
    <source>
        <dbReference type="Proteomes" id="UP000011116"/>
    </source>
</evidence>
<dbReference type="InterPro" id="IPR036638">
    <property type="entry name" value="HLH_DNA-bd_sf"/>
</dbReference>
<accession>A0A8I6YD69</accession>
<feature type="compositionally biased region" description="Basic residues" evidence="7">
    <location>
        <begin position="168"/>
        <end position="178"/>
    </location>
</feature>
<dbReference type="Pfam" id="PF00010">
    <property type="entry name" value="HLH"/>
    <property type="match status" value="1"/>
</dbReference>
<reference evidence="9" key="2">
    <citation type="submission" date="2020-10" db="EMBL/GenBank/DDBJ databases">
        <authorList>
            <person name="Scholz U."/>
            <person name="Mascher M."/>
            <person name="Fiebig A."/>
        </authorList>
    </citation>
    <scope>NUCLEOTIDE SEQUENCE [LARGE SCALE GENOMIC DNA]</scope>
    <source>
        <strain evidence="9">cv. Morex</strain>
    </source>
</reference>